<keyword evidence="2" id="KW-0143">Chaperone</keyword>
<protein>
    <recommendedName>
        <fullName evidence="6">Prefoldin subunit 6</fullName>
    </recommendedName>
</protein>
<dbReference type="GO" id="GO:0016272">
    <property type="term" value="C:prefoldin complex"/>
    <property type="evidence" value="ECO:0007669"/>
    <property type="project" value="InterPro"/>
</dbReference>
<feature type="coiled-coil region" evidence="3">
    <location>
        <begin position="100"/>
        <end position="134"/>
    </location>
</feature>
<evidence type="ECO:0000256" key="2">
    <source>
        <dbReference type="ARBA" id="ARBA00023186"/>
    </source>
</evidence>
<feature type="coiled-coil region" evidence="3">
    <location>
        <begin position="36"/>
        <end position="63"/>
    </location>
</feature>
<comment type="caution">
    <text evidence="4">The sequence shown here is derived from an EMBL/GenBank/DDBJ whole genome shotgun (WGS) entry which is preliminary data.</text>
</comment>
<dbReference type="FunFam" id="1.10.287.370:FF:000003">
    <property type="entry name" value="Prefoldin subunit 6"/>
    <property type="match status" value="1"/>
</dbReference>
<dbReference type="PANTHER" id="PTHR21431">
    <property type="entry name" value="PREFOLDIN SUBUNIT 6"/>
    <property type="match status" value="1"/>
</dbReference>
<organism evidence="4 5">
    <name type="scientific">Zygosaccharomyces rouxii</name>
    <dbReference type="NCBI Taxonomy" id="4956"/>
    <lineage>
        <taxon>Eukaryota</taxon>
        <taxon>Fungi</taxon>
        <taxon>Dikarya</taxon>
        <taxon>Ascomycota</taxon>
        <taxon>Saccharomycotina</taxon>
        <taxon>Saccharomycetes</taxon>
        <taxon>Saccharomycetales</taxon>
        <taxon>Saccharomycetaceae</taxon>
        <taxon>Zygosaccharomyces</taxon>
    </lineage>
</organism>
<dbReference type="PANTHER" id="PTHR21431:SF0">
    <property type="entry name" value="PREFOLDIN SUBUNIT 6"/>
    <property type="match status" value="1"/>
</dbReference>
<evidence type="ECO:0000256" key="1">
    <source>
        <dbReference type="ARBA" id="ARBA00008045"/>
    </source>
</evidence>
<evidence type="ECO:0000313" key="4">
    <source>
        <dbReference type="EMBL" id="GAV55186.1"/>
    </source>
</evidence>
<dbReference type="Pfam" id="PF01920">
    <property type="entry name" value="Prefoldin_2"/>
    <property type="match status" value="1"/>
</dbReference>
<comment type="similarity">
    <text evidence="1">Belongs to the prefoldin subunit beta family.</text>
</comment>
<sequence>MYTVSLLRANLRSEKKVYSTLQDQLIAHQNQSKSTMSELAAQYQKLQGELENFIIARQKLETQLQENKIVDDEFNGLKSDSKVYKLTGNVLLPVEQEEARTNVNKRLEFIQTEIDRCENNIKSKQEEQEKVKAELIKLRTGGAN</sequence>
<keyword evidence="3" id="KW-0175">Coiled coil</keyword>
<reference evidence="4 5" key="1">
    <citation type="submission" date="2016-08" db="EMBL/GenBank/DDBJ databases">
        <title>Draft genome sequence of allopolyploid Zygosaccharomyces rouxii.</title>
        <authorList>
            <person name="Watanabe J."/>
            <person name="Uehara K."/>
            <person name="Mogi Y."/>
            <person name="Tsukioka Y."/>
        </authorList>
    </citation>
    <scope>NUCLEOTIDE SEQUENCE [LARGE SCALE GENOMIC DNA]</scope>
    <source>
        <strain evidence="4 5">NBRC 110957</strain>
    </source>
</reference>
<evidence type="ECO:0008006" key="6">
    <source>
        <dbReference type="Google" id="ProtNLM"/>
    </source>
</evidence>
<dbReference type="InterPro" id="IPR002777">
    <property type="entry name" value="PFD_beta-like"/>
</dbReference>
<dbReference type="GO" id="GO:0006457">
    <property type="term" value="P:protein folding"/>
    <property type="evidence" value="ECO:0007669"/>
    <property type="project" value="InterPro"/>
</dbReference>
<dbReference type="GO" id="GO:0051131">
    <property type="term" value="P:chaperone-mediated protein complex assembly"/>
    <property type="evidence" value="ECO:0007669"/>
    <property type="project" value="TreeGrafter"/>
</dbReference>
<proteinExistence type="inferred from homology"/>
<dbReference type="SUPFAM" id="SSF46579">
    <property type="entry name" value="Prefoldin"/>
    <property type="match status" value="1"/>
</dbReference>
<gene>
    <name evidence="4" type="ORF">ZYGR_0AS05100</name>
</gene>
<dbReference type="OrthoDB" id="248120at2759"/>
<dbReference type="Gene3D" id="1.10.287.370">
    <property type="match status" value="1"/>
</dbReference>
<dbReference type="AlphaFoldDB" id="A0A1Q3AHI0"/>
<dbReference type="GO" id="GO:0051082">
    <property type="term" value="F:unfolded protein binding"/>
    <property type="evidence" value="ECO:0007669"/>
    <property type="project" value="InterPro"/>
</dbReference>
<dbReference type="GO" id="GO:0051087">
    <property type="term" value="F:protein-folding chaperone binding"/>
    <property type="evidence" value="ECO:0007669"/>
    <property type="project" value="TreeGrafter"/>
</dbReference>
<dbReference type="Proteomes" id="UP000187013">
    <property type="component" value="Unassembled WGS sequence"/>
</dbReference>
<evidence type="ECO:0000313" key="5">
    <source>
        <dbReference type="Proteomes" id="UP000187013"/>
    </source>
</evidence>
<dbReference type="InterPro" id="IPR009053">
    <property type="entry name" value="Prefoldin"/>
</dbReference>
<dbReference type="GO" id="GO:0005737">
    <property type="term" value="C:cytoplasm"/>
    <property type="evidence" value="ECO:0007669"/>
    <property type="project" value="TreeGrafter"/>
</dbReference>
<evidence type="ECO:0000256" key="3">
    <source>
        <dbReference type="SAM" id="Coils"/>
    </source>
</evidence>
<dbReference type="CDD" id="cd23161">
    <property type="entry name" value="Prefoldin_6"/>
    <property type="match status" value="1"/>
</dbReference>
<accession>A0A1Q3AHI0</accession>
<dbReference type="EMBL" id="BDGX01000045">
    <property type="protein sequence ID" value="GAV55186.1"/>
    <property type="molecule type" value="Genomic_DNA"/>
</dbReference>
<name>A0A1Q3AHI0_ZYGRO</name>